<dbReference type="eggNOG" id="COG1495">
    <property type="taxonomic scope" value="Bacteria"/>
</dbReference>
<feature type="transmembrane region" description="Helical" evidence="1">
    <location>
        <begin position="75"/>
        <end position="93"/>
    </location>
</feature>
<dbReference type="EMBL" id="ACYG01000025">
    <property type="protein sequence ID" value="EEV17460.1"/>
    <property type="molecule type" value="Genomic_DNA"/>
</dbReference>
<evidence type="ECO:0008006" key="4">
    <source>
        <dbReference type="Google" id="ProtNLM"/>
    </source>
</evidence>
<name>C8PI70_9BACT</name>
<comment type="caution">
    <text evidence="2">The sequence shown here is derived from an EMBL/GenBank/DDBJ whole genome shotgun (WGS) entry which is preliminary data.</text>
</comment>
<keyword evidence="1" id="KW-1133">Transmembrane helix</keyword>
<feature type="transmembrane region" description="Helical" evidence="1">
    <location>
        <begin position="12"/>
        <end position="31"/>
    </location>
</feature>
<gene>
    <name evidence="2" type="ORF">CAMGR0001_0051</name>
</gene>
<evidence type="ECO:0000313" key="2">
    <source>
        <dbReference type="EMBL" id="EEV17460.1"/>
    </source>
</evidence>
<keyword evidence="3" id="KW-1185">Reference proteome</keyword>
<keyword evidence="1" id="KW-0472">Membrane</keyword>
<feature type="transmembrane region" description="Helical" evidence="1">
    <location>
        <begin position="176"/>
        <end position="197"/>
    </location>
</feature>
<dbReference type="AlphaFoldDB" id="C8PI70"/>
<evidence type="ECO:0000256" key="1">
    <source>
        <dbReference type="SAM" id="Phobius"/>
    </source>
</evidence>
<evidence type="ECO:0000313" key="3">
    <source>
        <dbReference type="Proteomes" id="UP000005709"/>
    </source>
</evidence>
<dbReference type="RefSeq" id="WP_005871497.1">
    <property type="nucleotide sequence ID" value="NZ_ACYG01000025.1"/>
</dbReference>
<proteinExistence type="predicted"/>
<dbReference type="Gene3D" id="1.20.1550.10">
    <property type="entry name" value="DsbB-like"/>
    <property type="match status" value="1"/>
</dbReference>
<dbReference type="Proteomes" id="UP000005709">
    <property type="component" value="Unassembled WGS sequence"/>
</dbReference>
<sequence length="209" mass="23326">MILKFQNRYSKKFLAFCAIWALFWLAFSYFFLQKFLFIYPESFSIHVRFALCAIALGAVILAVCGKDVYGAICGYAVWFYGAALGFVSSLNLAKIHTVLRESGDMSGMSGCGGAVRFLNFDISAVPIFKPFNSCAFDVPAVPTDTTLEGLQAKLTALYSGGWYLFPASKSVDLAQFWSFIFIFFAIIWMIGILLGFLNKKAWDLKPHAK</sequence>
<protein>
    <recommendedName>
        <fullName evidence="4">Disulfide bond formation protein B</fullName>
    </recommendedName>
</protein>
<accession>C8PI70</accession>
<reference evidence="2 3" key="1">
    <citation type="submission" date="2009-07" db="EMBL/GenBank/DDBJ databases">
        <authorList>
            <person name="Madupu R."/>
            <person name="Sebastian Y."/>
            <person name="Durkin A.S."/>
            <person name="Torralba M."/>
            <person name="Methe B."/>
            <person name="Sutton G.G."/>
            <person name="Strausberg R.L."/>
            <person name="Nelson K.E."/>
        </authorList>
    </citation>
    <scope>NUCLEOTIDE SEQUENCE [LARGE SCALE GENOMIC DNA]</scope>
    <source>
        <strain evidence="2 3">RM3268</strain>
    </source>
</reference>
<organism evidence="2 3">
    <name type="scientific">Campylobacter gracilis RM3268</name>
    <dbReference type="NCBI Taxonomy" id="553220"/>
    <lineage>
        <taxon>Bacteria</taxon>
        <taxon>Pseudomonadati</taxon>
        <taxon>Campylobacterota</taxon>
        <taxon>Epsilonproteobacteria</taxon>
        <taxon>Campylobacterales</taxon>
        <taxon>Campylobacteraceae</taxon>
        <taxon>Campylobacter</taxon>
    </lineage>
</organism>
<keyword evidence="1" id="KW-0812">Transmembrane</keyword>
<dbReference type="InterPro" id="IPR023380">
    <property type="entry name" value="DsbB-like_sf"/>
</dbReference>
<feature type="transmembrane region" description="Helical" evidence="1">
    <location>
        <begin position="43"/>
        <end position="63"/>
    </location>
</feature>